<dbReference type="PRINTS" id="PR00111">
    <property type="entry name" value="ABHYDROLASE"/>
</dbReference>
<dbReference type="Proteomes" id="UP000317303">
    <property type="component" value="Unassembled WGS sequence"/>
</dbReference>
<evidence type="ECO:0000313" key="3">
    <source>
        <dbReference type="Proteomes" id="UP000317303"/>
    </source>
</evidence>
<dbReference type="InterPro" id="IPR000073">
    <property type="entry name" value="AB_hydrolase_1"/>
</dbReference>
<dbReference type="PANTHER" id="PTHR43433:SF5">
    <property type="entry name" value="AB HYDROLASE-1 DOMAIN-CONTAINING PROTEIN"/>
    <property type="match status" value="1"/>
</dbReference>
<accession>A0A660CFJ2</accession>
<sequence length="269" mass="29067">MGMLTASDGVELYVTEAGSGPPLVIVPGWGVSHRWFREQFTDEMTSRFRVICYDPRGQGESEKTERGQRMGRMAADLADVIASVGEPQVHVLAWSGGGSTVMQYVELFGTRALRSATLVGAGPRLMKAPDWEHGFLGLEDAKNWVDLIRGDLATAVRGLAPQFFAGDPGRDVLEWAIADMARCHPAGASRASWDFLNADYRDVLADITVPTLVVSGDQDVSVPAGNAPYLHEHIPGSRLTVIDDAAHCPFLEQPRAFNAAVTGFLDEAA</sequence>
<dbReference type="SUPFAM" id="SSF53474">
    <property type="entry name" value="alpha/beta-Hydrolases"/>
    <property type="match status" value="1"/>
</dbReference>
<organism evidence="2 3">
    <name type="scientific">Prauserella rugosa</name>
    <dbReference type="NCBI Taxonomy" id="43354"/>
    <lineage>
        <taxon>Bacteria</taxon>
        <taxon>Bacillati</taxon>
        <taxon>Actinomycetota</taxon>
        <taxon>Actinomycetes</taxon>
        <taxon>Pseudonocardiales</taxon>
        <taxon>Pseudonocardiaceae</taxon>
        <taxon>Prauserella</taxon>
    </lineage>
</organism>
<dbReference type="InterPro" id="IPR029058">
    <property type="entry name" value="AB_hydrolase_fold"/>
</dbReference>
<comment type="caution">
    <text evidence="2">The sequence shown here is derived from an EMBL/GenBank/DDBJ whole genome shotgun (WGS) entry which is preliminary data.</text>
</comment>
<dbReference type="GO" id="GO:0003824">
    <property type="term" value="F:catalytic activity"/>
    <property type="evidence" value="ECO:0007669"/>
    <property type="project" value="UniProtKB-ARBA"/>
</dbReference>
<dbReference type="EMBL" id="VLJV01000001">
    <property type="protein sequence ID" value="TWH20463.1"/>
    <property type="molecule type" value="Genomic_DNA"/>
</dbReference>
<name>A0A660CFJ2_9PSEU</name>
<evidence type="ECO:0000259" key="1">
    <source>
        <dbReference type="Pfam" id="PF00561"/>
    </source>
</evidence>
<reference evidence="2 3" key="1">
    <citation type="submission" date="2019-07" db="EMBL/GenBank/DDBJ databases">
        <title>R&amp;d 2014.</title>
        <authorList>
            <person name="Klenk H.-P."/>
        </authorList>
    </citation>
    <scope>NUCLEOTIDE SEQUENCE [LARGE SCALE GENOMIC DNA]</scope>
    <source>
        <strain evidence="2 3">DSM 43194</strain>
    </source>
</reference>
<dbReference type="Gene3D" id="3.40.50.1820">
    <property type="entry name" value="alpha/beta hydrolase"/>
    <property type="match status" value="1"/>
</dbReference>
<dbReference type="PANTHER" id="PTHR43433">
    <property type="entry name" value="HYDROLASE, ALPHA/BETA FOLD FAMILY PROTEIN"/>
    <property type="match status" value="1"/>
</dbReference>
<evidence type="ECO:0000313" key="2">
    <source>
        <dbReference type="EMBL" id="TWH20463.1"/>
    </source>
</evidence>
<dbReference type="InterPro" id="IPR050471">
    <property type="entry name" value="AB_hydrolase"/>
</dbReference>
<proteinExistence type="predicted"/>
<dbReference type="Pfam" id="PF00561">
    <property type="entry name" value="Abhydrolase_1"/>
    <property type="match status" value="1"/>
</dbReference>
<keyword evidence="3" id="KW-1185">Reference proteome</keyword>
<protein>
    <submittedName>
        <fullName evidence="2">Peroxiredoxin</fullName>
    </submittedName>
</protein>
<dbReference type="AlphaFoldDB" id="A0A660CFJ2"/>
<dbReference type="RefSeq" id="WP_030533077.1">
    <property type="nucleotide sequence ID" value="NZ_JOIJ01000011.1"/>
</dbReference>
<gene>
    <name evidence="2" type="ORF">JD82_02309</name>
</gene>
<feature type="domain" description="AB hydrolase-1" evidence="1">
    <location>
        <begin position="21"/>
        <end position="254"/>
    </location>
</feature>